<evidence type="ECO:0000256" key="1">
    <source>
        <dbReference type="ARBA" id="ARBA00022448"/>
    </source>
</evidence>
<dbReference type="InterPro" id="IPR036291">
    <property type="entry name" value="NAD(P)-bd_dom_sf"/>
</dbReference>
<evidence type="ECO:0000259" key="5">
    <source>
        <dbReference type="PROSITE" id="PS51201"/>
    </source>
</evidence>
<evidence type="ECO:0000256" key="3">
    <source>
        <dbReference type="ARBA" id="ARBA00022958"/>
    </source>
</evidence>
<keyword evidence="4" id="KW-0406">Ion transport</keyword>
<dbReference type="InterPro" id="IPR006036">
    <property type="entry name" value="K_uptake_TrkA"/>
</dbReference>
<name>A0A0F9A5L5_9ZZZZ</name>
<dbReference type="EMBL" id="LAZR01047756">
    <property type="protein sequence ID" value="KKK93480.1"/>
    <property type="molecule type" value="Genomic_DNA"/>
</dbReference>
<accession>A0A0F9A5L5</accession>
<dbReference type="InterPro" id="IPR003148">
    <property type="entry name" value="RCK_N"/>
</dbReference>
<protein>
    <recommendedName>
        <fullName evidence="5">RCK N-terminal domain-containing protein</fullName>
    </recommendedName>
</protein>
<gene>
    <name evidence="6" type="ORF">LCGC14_2692470</name>
</gene>
<dbReference type="Pfam" id="PF02254">
    <property type="entry name" value="TrkA_N"/>
    <property type="match status" value="1"/>
</dbReference>
<keyword evidence="1" id="KW-0813">Transport</keyword>
<keyword evidence="3" id="KW-0630">Potassium</keyword>
<dbReference type="AlphaFoldDB" id="A0A0F9A5L5"/>
<dbReference type="PANTHER" id="PTHR43833:SF5">
    <property type="entry name" value="TRK SYSTEM POTASSIUM UPTAKE PROTEIN TRKA"/>
    <property type="match status" value="1"/>
</dbReference>
<comment type="caution">
    <text evidence="6">The sequence shown here is derived from an EMBL/GenBank/DDBJ whole genome shotgun (WGS) entry which is preliminary data.</text>
</comment>
<keyword evidence="2" id="KW-0633">Potassium transport</keyword>
<dbReference type="PANTHER" id="PTHR43833">
    <property type="entry name" value="POTASSIUM CHANNEL PROTEIN 2-RELATED-RELATED"/>
    <property type="match status" value="1"/>
</dbReference>
<feature type="non-terminal residue" evidence="6">
    <location>
        <position position="56"/>
    </location>
</feature>
<dbReference type="InterPro" id="IPR050721">
    <property type="entry name" value="Trk_Ktr_HKT_K-transport"/>
</dbReference>
<dbReference type="PROSITE" id="PS51201">
    <property type="entry name" value="RCK_N"/>
    <property type="match status" value="1"/>
</dbReference>
<evidence type="ECO:0000256" key="4">
    <source>
        <dbReference type="ARBA" id="ARBA00023065"/>
    </source>
</evidence>
<reference evidence="6" key="1">
    <citation type="journal article" date="2015" name="Nature">
        <title>Complex archaea that bridge the gap between prokaryotes and eukaryotes.</title>
        <authorList>
            <person name="Spang A."/>
            <person name="Saw J.H."/>
            <person name="Jorgensen S.L."/>
            <person name="Zaremba-Niedzwiedzka K."/>
            <person name="Martijn J."/>
            <person name="Lind A.E."/>
            <person name="van Eijk R."/>
            <person name="Schleper C."/>
            <person name="Guy L."/>
            <person name="Ettema T.J."/>
        </authorList>
    </citation>
    <scope>NUCLEOTIDE SEQUENCE</scope>
</reference>
<evidence type="ECO:0000313" key="6">
    <source>
        <dbReference type="EMBL" id="KKK93480.1"/>
    </source>
</evidence>
<dbReference type="PRINTS" id="PR00335">
    <property type="entry name" value="KUPTAKETRKA"/>
</dbReference>
<sequence>MKILIVGAGEVGFNIANRLAHENKDVVVIDEDSEAIKRISENIDVQVVIGSGSSPV</sequence>
<organism evidence="6">
    <name type="scientific">marine sediment metagenome</name>
    <dbReference type="NCBI Taxonomy" id="412755"/>
    <lineage>
        <taxon>unclassified sequences</taxon>
        <taxon>metagenomes</taxon>
        <taxon>ecological metagenomes</taxon>
    </lineage>
</organism>
<dbReference type="SUPFAM" id="SSF51735">
    <property type="entry name" value="NAD(P)-binding Rossmann-fold domains"/>
    <property type="match status" value="1"/>
</dbReference>
<proteinExistence type="predicted"/>
<dbReference type="GO" id="GO:0005886">
    <property type="term" value="C:plasma membrane"/>
    <property type="evidence" value="ECO:0007669"/>
    <property type="project" value="InterPro"/>
</dbReference>
<feature type="domain" description="RCK N-terminal" evidence="5">
    <location>
        <begin position="1"/>
        <end position="56"/>
    </location>
</feature>
<dbReference type="GO" id="GO:0015079">
    <property type="term" value="F:potassium ion transmembrane transporter activity"/>
    <property type="evidence" value="ECO:0007669"/>
    <property type="project" value="InterPro"/>
</dbReference>
<evidence type="ECO:0000256" key="2">
    <source>
        <dbReference type="ARBA" id="ARBA00022538"/>
    </source>
</evidence>
<dbReference type="Gene3D" id="3.40.50.720">
    <property type="entry name" value="NAD(P)-binding Rossmann-like Domain"/>
    <property type="match status" value="1"/>
</dbReference>